<dbReference type="EMBL" id="CACVBM020001329">
    <property type="protein sequence ID" value="CAA7045698.1"/>
    <property type="molecule type" value="Genomic_DNA"/>
</dbReference>
<protein>
    <recommendedName>
        <fullName evidence="3">EF-hand domain-containing protein</fullName>
    </recommendedName>
</protein>
<dbReference type="PROSITE" id="PS00018">
    <property type="entry name" value="EF_HAND_1"/>
    <property type="match status" value="3"/>
</dbReference>
<dbReference type="GO" id="GO:0005509">
    <property type="term" value="F:calcium ion binding"/>
    <property type="evidence" value="ECO:0007669"/>
    <property type="project" value="InterPro"/>
</dbReference>
<dbReference type="InterPro" id="IPR002048">
    <property type="entry name" value="EF_hand_dom"/>
</dbReference>
<evidence type="ECO:0000256" key="1">
    <source>
        <dbReference type="ARBA" id="ARBA00022837"/>
    </source>
</evidence>
<accession>A0A6D2K235</accession>
<dbReference type="SUPFAM" id="SSF47473">
    <property type="entry name" value="EF-hand"/>
    <property type="match status" value="1"/>
</dbReference>
<dbReference type="OrthoDB" id="1729983at2759"/>
<evidence type="ECO:0000256" key="2">
    <source>
        <dbReference type="SAM" id="MobiDB-lite"/>
    </source>
</evidence>
<dbReference type="Pfam" id="PF13202">
    <property type="entry name" value="EF-hand_5"/>
    <property type="match status" value="1"/>
</dbReference>
<evidence type="ECO:0000259" key="3">
    <source>
        <dbReference type="Pfam" id="PF13202"/>
    </source>
</evidence>
<dbReference type="InterPro" id="IPR011992">
    <property type="entry name" value="EF-hand-dom_pair"/>
</dbReference>
<dbReference type="InterPro" id="IPR018247">
    <property type="entry name" value="EF_Hand_1_Ca_BS"/>
</dbReference>
<evidence type="ECO:0000313" key="5">
    <source>
        <dbReference type="Proteomes" id="UP000467841"/>
    </source>
</evidence>
<feature type="compositionally biased region" description="Basic residues" evidence="2">
    <location>
        <begin position="15"/>
        <end position="25"/>
    </location>
</feature>
<keyword evidence="1" id="KW-0106">Calcium</keyword>
<feature type="domain" description="EF-hand" evidence="3">
    <location>
        <begin position="64"/>
        <end position="82"/>
    </location>
</feature>
<proteinExistence type="predicted"/>
<feature type="region of interest" description="Disordered" evidence="2">
    <location>
        <begin position="1"/>
        <end position="37"/>
    </location>
</feature>
<reference evidence="4" key="1">
    <citation type="submission" date="2020-01" db="EMBL/GenBank/DDBJ databases">
        <authorList>
            <person name="Mishra B."/>
        </authorList>
    </citation>
    <scope>NUCLEOTIDE SEQUENCE [LARGE SCALE GENOMIC DNA]</scope>
</reference>
<evidence type="ECO:0000313" key="4">
    <source>
        <dbReference type="EMBL" id="CAA7045698.1"/>
    </source>
</evidence>
<dbReference type="Proteomes" id="UP000467841">
    <property type="component" value="Unassembled WGS sequence"/>
</dbReference>
<dbReference type="Gene3D" id="1.10.238.10">
    <property type="entry name" value="EF-hand"/>
    <property type="match status" value="2"/>
</dbReference>
<comment type="caution">
    <text evidence="4">The sequence shown here is derived from an EMBL/GenBank/DDBJ whole genome shotgun (WGS) entry which is preliminary data.</text>
</comment>
<organism evidence="4 5">
    <name type="scientific">Microthlaspi erraticum</name>
    <dbReference type="NCBI Taxonomy" id="1685480"/>
    <lineage>
        <taxon>Eukaryota</taxon>
        <taxon>Viridiplantae</taxon>
        <taxon>Streptophyta</taxon>
        <taxon>Embryophyta</taxon>
        <taxon>Tracheophyta</taxon>
        <taxon>Spermatophyta</taxon>
        <taxon>Magnoliopsida</taxon>
        <taxon>eudicotyledons</taxon>
        <taxon>Gunneridae</taxon>
        <taxon>Pentapetalae</taxon>
        <taxon>rosids</taxon>
        <taxon>malvids</taxon>
        <taxon>Brassicales</taxon>
        <taxon>Brassicaceae</taxon>
        <taxon>Coluteocarpeae</taxon>
        <taxon>Microthlaspi</taxon>
    </lineage>
</organism>
<dbReference type="AlphaFoldDB" id="A0A6D2K235"/>
<keyword evidence="5" id="KW-1185">Reference proteome</keyword>
<name>A0A6D2K235_9BRAS</name>
<sequence length="204" mass="22602">MDQDLNQTSRTSSSPRKRRLRRSRSVPRGGDSVSNDQNIKINAAADINGDEVVGSAVPLFTKIDLEVADINGDGVVGAAEFMVYRLKQMNKIDQEDIIKITKEFERLDVDESGTLTDSDIDLAQTNSHIQSSVIPRFTKIDLEAADLEGEGVVGVAEFLVYRLKEMDKIDQEDIIGIMEEFEKLDLDESGTLTTSDIVLAHQNT</sequence>
<gene>
    <name evidence="4" type="ORF">MERR_LOCUS32933</name>
</gene>